<dbReference type="InterPro" id="IPR013087">
    <property type="entry name" value="Znf_C2H2_type"/>
</dbReference>
<dbReference type="VEuPathDB" id="FungiDB:MELLADRAFT_109821"/>
<evidence type="ECO:0000313" key="3">
    <source>
        <dbReference type="EMBL" id="EGG02773.1"/>
    </source>
</evidence>
<dbReference type="HOGENOM" id="CLU_754554_0_0_1"/>
<name>F4RXR2_MELLP</name>
<dbReference type="KEGG" id="mlr:MELLADRAFT_109821"/>
<keyword evidence="1" id="KW-0862">Zinc</keyword>
<dbReference type="PROSITE" id="PS50157">
    <property type="entry name" value="ZINC_FINGER_C2H2_2"/>
    <property type="match status" value="1"/>
</dbReference>
<accession>F4RXR2</accession>
<keyword evidence="1" id="KW-0479">Metal-binding</keyword>
<dbReference type="AlphaFoldDB" id="F4RXR2"/>
<dbReference type="Proteomes" id="UP000001072">
    <property type="component" value="Unassembled WGS sequence"/>
</dbReference>
<dbReference type="EMBL" id="GL883128">
    <property type="protein sequence ID" value="EGG02773.1"/>
    <property type="molecule type" value="Genomic_DNA"/>
</dbReference>
<organism evidence="4">
    <name type="scientific">Melampsora larici-populina (strain 98AG31 / pathotype 3-4-7)</name>
    <name type="common">Poplar leaf rust fungus</name>
    <dbReference type="NCBI Taxonomy" id="747676"/>
    <lineage>
        <taxon>Eukaryota</taxon>
        <taxon>Fungi</taxon>
        <taxon>Dikarya</taxon>
        <taxon>Basidiomycota</taxon>
        <taxon>Pucciniomycotina</taxon>
        <taxon>Pucciniomycetes</taxon>
        <taxon>Pucciniales</taxon>
        <taxon>Melampsoraceae</taxon>
        <taxon>Melampsora</taxon>
    </lineage>
</organism>
<protein>
    <recommendedName>
        <fullName evidence="2">C2H2-type domain-containing protein</fullName>
    </recommendedName>
</protein>
<dbReference type="InParanoid" id="F4RXR2"/>
<feature type="domain" description="C2H2-type" evidence="2">
    <location>
        <begin position="321"/>
        <end position="351"/>
    </location>
</feature>
<proteinExistence type="predicted"/>
<dbReference type="PROSITE" id="PS00028">
    <property type="entry name" value="ZINC_FINGER_C2H2_1"/>
    <property type="match status" value="1"/>
</dbReference>
<reference evidence="4" key="1">
    <citation type="journal article" date="2011" name="Proc. Natl. Acad. Sci. U.S.A.">
        <title>Obligate biotrophy features unraveled by the genomic analysis of rust fungi.</title>
        <authorList>
            <person name="Duplessis S."/>
            <person name="Cuomo C.A."/>
            <person name="Lin Y.-C."/>
            <person name="Aerts A."/>
            <person name="Tisserant E."/>
            <person name="Veneault-Fourrey C."/>
            <person name="Joly D.L."/>
            <person name="Hacquard S."/>
            <person name="Amselem J."/>
            <person name="Cantarel B.L."/>
            <person name="Chiu R."/>
            <person name="Coutinho P.M."/>
            <person name="Feau N."/>
            <person name="Field M."/>
            <person name="Frey P."/>
            <person name="Gelhaye E."/>
            <person name="Goldberg J."/>
            <person name="Grabherr M.G."/>
            <person name="Kodira C.D."/>
            <person name="Kohler A."/>
            <person name="Kuees U."/>
            <person name="Lindquist E.A."/>
            <person name="Lucas S.M."/>
            <person name="Mago R."/>
            <person name="Mauceli E."/>
            <person name="Morin E."/>
            <person name="Murat C."/>
            <person name="Pangilinan J.L."/>
            <person name="Park R."/>
            <person name="Pearson M."/>
            <person name="Quesneville H."/>
            <person name="Rouhier N."/>
            <person name="Sakthikumar S."/>
            <person name="Salamov A.A."/>
            <person name="Schmutz J."/>
            <person name="Selles B."/>
            <person name="Shapiro H."/>
            <person name="Tanguay P."/>
            <person name="Tuskan G.A."/>
            <person name="Henrissat B."/>
            <person name="Van de Peer Y."/>
            <person name="Rouze P."/>
            <person name="Ellis J.G."/>
            <person name="Dodds P.N."/>
            <person name="Schein J.E."/>
            <person name="Zhong S."/>
            <person name="Hamelin R.C."/>
            <person name="Grigoriev I.V."/>
            <person name="Szabo L.J."/>
            <person name="Martin F."/>
        </authorList>
    </citation>
    <scope>NUCLEOTIDE SEQUENCE [LARGE SCALE GENOMIC DNA]</scope>
    <source>
        <strain evidence="4">98AG31 / pathotype 3-4-7</strain>
    </source>
</reference>
<dbReference type="GeneID" id="18923885"/>
<dbReference type="RefSeq" id="XP_007413886.1">
    <property type="nucleotide sequence ID" value="XM_007413824.1"/>
</dbReference>
<evidence type="ECO:0000313" key="4">
    <source>
        <dbReference type="Proteomes" id="UP000001072"/>
    </source>
</evidence>
<dbReference type="GO" id="GO:0008270">
    <property type="term" value="F:zinc ion binding"/>
    <property type="evidence" value="ECO:0007669"/>
    <property type="project" value="UniProtKB-KW"/>
</dbReference>
<evidence type="ECO:0000256" key="1">
    <source>
        <dbReference type="PROSITE-ProRule" id="PRU00042"/>
    </source>
</evidence>
<sequence length="367" mass="42203">MTLKVFDHHHSKSRPLLSNSPLILLSNSNFSTSTPTTTTISPINDSHCILNQKRVNDLPSTATKNHHQLYSTLSNQNPFFIKPTNTNTLTQQLSYYYPIIGLPNWNQSNPNSNTIPNGLKKRVIPHLIPTISMNSLNMFPTSSNQSIHNYLDLNSIPSYTNPSSFLTSQEDYDLSSFNQSYQSSPRPETNTISVSNDEINFNEIKVTNNQNQYSTPNKHQIELNEEFLANLNQFVFEAQQLDSTQTDYNPSMYDQSSFNPSDLMNNSSYLKTLNDDQVLQEEEERNSNKRSFEETLEQVHQSPTLKIKKNKFNQYQTENEIQCDILGCQKAYKRVSECRRHKKDIHGIPLPSEVLGKVKRVRRNFTN</sequence>
<dbReference type="OrthoDB" id="4748970at2759"/>
<gene>
    <name evidence="3" type="ORF">MELLADRAFT_109821</name>
</gene>
<evidence type="ECO:0000259" key="2">
    <source>
        <dbReference type="PROSITE" id="PS50157"/>
    </source>
</evidence>
<keyword evidence="1" id="KW-0863">Zinc-finger</keyword>
<keyword evidence="4" id="KW-1185">Reference proteome</keyword>